<feature type="non-terminal residue" evidence="2">
    <location>
        <position position="85"/>
    </location>
</feature>
<evidence type="ECO:0000256" key="1">
    <source>
        <dbReference type="SAM" id="MobiDB-lite"/>
    </source>
</evidence>
<evidence type="ECO:0000313" key="3">
    <source>
        <dbReference type="Proteomes" id="UP000198426"/>
    </source>
</evidence>
<evidence type="ECO:0000313" key="2">
    <source>
        <dbReference type="EMBL" id="SNT07726.1"/>
    </source>
</evidence>
<reference evidence="2 3" key="1">
    <citation type="submission" date="2017-06" db="EMBL/GenBank/DDBJ databases">
        <authorList>
            <person name="Kim H.J."/>
            <person name="Triplett B.A."/>
        </authorList>
    </citation>
    <scope>NUCLEOTIDE SEQUENCE [LARGE SCALE GENOMIC DNA]</scope>
    <source>
        <strain evidence="2 3">DSM 29339</strain>
    </source>
</reference>
<dbReference type="Proteomes" id="UP000198426">
    <property type="component" value="Unassembled WGS sequence"/>
</dbReference>
<dbReference type="AlphaFoldDB" id="A0A239JNY2"/>
<dbReference type="EMBL" id="FZOY01000006">
    <property type="protein sequence ID" value="SNT07726.1"/>
    <property type="molecule type" value="Genomic_DNA"/>
</dbReference>
<accession>A0A239JNY2</accession>
<keyword evidence="3" id="KW-1185">Reference proteome</keyword>
<name>A0A239JNY2_9RHOB</name>
<feature type="region of interest" description="Disordered" evidence="1">
    <location>
        <begin position="27"/>
        <end position="52"/>
    </location>
</feature>
<protein>
    <submittedName>
        <fullName evidence="2">Uncharacterized protein</fullName>
    </submittedName>
</protein>
<gene>
    <name evidence="2" type="ORF">SAMN05421757_1061</name>
</gene>
<sequence>MDCLFNPPILRRSSGPPAHWAHLLQGADGKQPERAFSTENTPGGSGIRQGSEDVGARGVYYSRYRHRFSFQLQQNKGYRIADSPV</sequence>
<organism evidence="2 3">
    <name type="scientific">Tropicimonas sediminicola</name>
    <dbReference type="NCBI Taxonomy" id="1031541"/>
    <lineage>
        <taxon>Bacteria</taxon>
        <taxon>Pseudomonadati</taxon>
        <taxon>Pseudomonadota</taxon>
        <taxon>Alphaproteobacteria</taxon>
        <taxon>Rhodobacterales</taxon>
        <taxon>Roseobacteraceae</taxon>
        <taxon>Tropicimonas</taxon>
    </lineage>
</organism>
<proteinExistence type="predicted"/>